<dbReference type="SUPFAM" id="SSF50630">
    <property type="entry name" value="Acid proteases"/>
    <property type="match status" value="1"/>
</dbReference>
<keyword evidence="4 6" id="KW-0472">Membrane</keyword>
<evidence type="ECO:0000256" key="2">
    <source>
        <dbReference type="ARBA" id="ARBA00022692"/>
    </source>
</evidence>
<dbReference type="Gene3D" id="2.40.70.10">
    <property type="entry name" value="Acid Proteases"/>
    <property type="match status" value="1"/>
</dbReference>
<feature type="compositionally biased region" description="Low complexity" evidence="5">
    <location>
        <begin position="387"/>
        <end position="410"/>
    </location>
</feature>
<reference evidence="8 9" key="1">
    <citation type="submission" date="2017-01" db="EMBL/GenBank/DDBJ databases">
        <title>Draft genome sequence of Diplodia seriata F98.1, a fungal species involved in grapevine trunk diseases.</title>
        <authorList>
            <person name="Robert-Siegwald G."/>
            <person name="Vallet J."/>
            <person name="Abou-Mansour E."/>
            <person name="Xu J."/>
            <person name="Rey P."/>
            <person name="Bertsch C."/>
            <person name="Rego C."/>
            <person name="Larignon P."/>
            <person name="Fontaine F."/>
            <person name="Lebrun M.-H."/>
        </authorList>
    </citation>
    <scope>NUCLEOTIDE SEQUENCE [LARGE SCALE GENOMIC DNA]</scope>
    <source>
        <strain evidence="8 9">F98.1</strain>
    </source>
</reference>
<dbReference type="Proteomes" id="UP000190776">
    <property type="component" value="Unassembled WGS sequence"/>
</dbReference>
<evidence type="ECO:0000256" key="6">
    <source>
        <dbReference type="SAM" id="Phobius"/>
    </source>
</evidence>
<evidence type="ECO:0000313" key="9">
    <source>
        <dbReference type="Proteomes" id="UP000190776"/>
    </source>
</evidence>
<organism evidence="8 9">
    <name type="scientific">Diplodia seriata</name>
    <dbReference type="NCBI Taxonomy" id="420778"/>
    <lineage>
        <taxon>Eukaryota</taxon>
        <taxon>Fungi</taxon>
        <taxon>Dikarya</taxon>
        <taxon>Ascomycota</taxon>
        <taxon>Pezizomycotina</taxon>
        <taxon>Dothideomycetes</taxon>
        <taxon>Dothideomycetes incertae sedis</taxon>
        <taxon>Botryosphaeriales</taxon>
        <taxon>Botryosphaeriaceae</taxon>
        <taxon>Diplodia</taxon>
    </lineage>
</organism>
<dbReference type="InterPro" id="IPR021109">
    <property type="entry name" value="Peptidase_aspartic_dom_sf"/>
</dbReference>
<dbReference type="AlphaFoldDB" id="A0A1S8BFB9"/>
<dbReference type="PANTHER" id="PTHR15549">
    <property type="entry name" value="PAIRED IMMUNOGLOBULIN-LIKE TYPE 2 RECEPTOR"/>
    <property type="match status" value="1"/>
</dbReference>
<keyword evidence="2 6" id="KW-0812">Transmembrane</keyword>
<feature type="transmembrane region" description="Helical" evidence="6">
    <location>
        <begin position="429"/>
        <end position="453"/>
    </location>
</feature>
<dbReference type="GO" id="GO:0071944">
    <property type="term" value="C:cell periphery"/>
    <property type="evidence" value="ECO:0007669"/>
    <property type="project" value="UniProtKB-ARBA"/>
</dbReference>
<protein>
    <recommendedName>
        <fullName evidence="7">Peptidase A1 domain-containing protein</fullName>
    </recommendedName>
</protein>
<evidence type="ECO:0000259" key="7">
    <source>
        <dbReference type="PROSITE" id="PS51767"/>
    </source>
</evidence>
<evidence type="ECO:0000313" key="8">
    <source>
        <dbReference type="EMBL" id="OMP86204.1"/>
    </source>
</evidence>
<dbReference type="PANTHER" id="PTHR15549:SF26">
    <property type="entry name" value="AXIAL BUDDING PATTERN PROTEIN 2-RELATED"/>
    <property type="match status" value="1"/>
</dbReference>
<feature type="region of interest" description="Disordered" evidence="5">
    <location>
        <begin position="372"/>
        <end position="422"/>
    </location>
</feature>
<evidence type="ECO:0000256" key="3">
    <source>
        <dbReference type="ARBA" id="ARBA00022989"/>
    </source>
</evidence>
<evidence type="ECO:0000256" key="1">
    <source>
        <dbReference type="ARBA" id="ARBA00004167"/>
    </source>
</evidence>
<evidence type="ECO:0000256" key="5">
    <source>
        <dbReference type="SAM" id="MobiDB-lite"/>
    </source>
</evidence>
<feature type="compositionally biased region" description="Polar residues" evidence="5">
    <location>
        <begin position="374"/>
        <end position="386"/>
    </location>
</feature>
<feature type="compositionally biased region" description="Polar residues" evidence="5">
    <location>
        <begin position="513"/>
        <end position="524"/>
    </location>
</feature>
<dbReference type="OrthoDB" id="5361565at2759"/>
<dbReference type="STRING" id="420778.A0A1S8BFB9"/>
<feature type="domain" description="Peptidase A1" evidence="7">
    <location>
        <begin position="2"/>
        <end position="356"/>
    </location>
</feature>
<keyword evidence="3 6" id="KW-1133">Transmembrane helix</keyword>
<name>A0A1S8BFB9_9PEZI</name>
<evidence type="ECO:0000256" key="4">
    <source>
        <dbReference type="ARBA" id="ARBA00023136"/>
    </source>
</evidence>
<sequence length="524" mass="56228">MRGIQAHVGSPEQSFSFLPRLDYNNTYVYTEEFADPTGCVNTTAKWCASHHGGWFVADDSDTYKLCATVDAAGGTEAEGQTNASFSNWMTENLTITSNTTLSKFPIGNPRVPLGDSNYNPQAVFGLDSGSTLLNALKNGGHIGARVWSMFWGLTGATASTKMDGSFIFGGYDAAKVSGKPYNYSIGSDTDSTCKYMITIEDMVLNFPNGTTSSLFDGVQSQLMQACIDTSFPNLMTLPYDPYFFNFENMSGMVCTNRSLGVNYYGILCDVDDRLYAGDLTIKLLSGLEVKITNDQLLAPNVVIAGDGSLVEDNSVKELIINSIQDVNRKDLPYIGRQFLSAAYMMTNLESNSFTLWAANPTTDEEIIALDENGQPGTSVCSQNMDANSTTNTTTPSSSSTVVVNTPSGTSAPANDESGSDSNTGLSTAAIAGVVIGVIAGVVAAGALLFYVVFRNRRGQNAAPPAYDPGQYDMQKVQTPQEVSSEPRLVELRGSELEPQELYGSEVRPGGYRNVSTRSASTHSK</sequence>
<feature type="region of interest" description="Disordered" evidence="5">
    <location>
        <begin position="476"/>
        <end position="524"/>
    </location>
</feature>
<gene>
    <name evidence="8" type="ORF">BK809_0003374</name>
</gene>
<dbReference type="GO" id="GO:0016020">
    <property type="term" value="C:membrane"/>
    <property type="evidence" value="ECO:0007669"/>
    <property type="project" value="UniProtKB-SubCell"/>
</dbReference>
<comment type="caution">
    <text evidence="8">The sequence shown here is derived from an EMBL/GenBank/DDBJ whole genome shotgun (WGS) entry which is preliminary data.</text>
</comment>
<dbReference type="InterPro" id="IPR033121">
    <property type="entry name" value="PEPTIDASE_A1"/>
</dbReference>
<comment type="subcellular location">
    <subcellularLocation>
        <location evidence="1">Membrane</location>
        <topology evidence="1">Single-pass membrane protein</topology>
    </subcellularLocation>
</comment>
<dbReference type="InterPro" id="IPR051694">
    <property type="entry name" value="Immunoregulatory_rcpt-like"/>
</dbReference>
<dbReference type="PROSITE" id="PS51767">
    <property type="entry name" value="PEPTIDASE_A1"/>
    <property type="match status" value="1"/>
</dbReference>
<accession>A0A1S8BFB9</accession>
<dbReference type="EMBL" id="MSZU01000080">
    <property type="protein sequence ID" value="OMP86204.1"/>
    <property type="molecule type" value="Genomic_DNA"/>
</dbReference>
<proteinExistence type="predicted"/>